<dbReference type="KEGG" id="psty:BFS30_03575"/>
<name>A0A1D7QC83_9SPHI</name>
<proteinExistence type="predicted"/>
<protein>
    <submittedName>
        <fullName evidence="2">Uncharacterized protein</fullName>
    </submittedName>
</protein>
<keyword evidence="1" id="KW-1133">Transmembrane helix</keyword>
<dbReference type="AlphaFoldDB" id="A0A1D7QC83"/>
<organism evidence="2 3">
    <name type="scientific">Pedobacter steynii</name>
    <dbReference type="NCBI Taxonomy" id="430522"/>
    <lineage>
        <taxon>Bacteria</taxon>
        <taxon>Pseudomonadati</taxon>
        <taxon>Bacteroidota</taxon>
        <taxon>Sphingobacteriia</taxon>
        <taxon>Sphingobacteriales</taxon>
        <taxon>Sphingobacteriaceae</taxon>
        <taxon>Pedobacter</taxon>
    </lineage>
</organism>
<evidence type="ECO:0000313" key="3">
    <source>
        <dbReference type="Proteomes" id="UP000094313"/>
    </source>
</evidence>
<keyword evidence="1" id="KW-0472">Membrane</keyword>
<keyword evidence="3" id="KW-1185">Reference proteome</keyword>
<dbReference type="EMBL" id="CP017141">
    <property type="protein sequence ID" value="AOM76316.1"/>
    <property type="molecule type" value="Genomic_DNA"/>
</dbReference>
<accession>A0A1D7QC83</accession>
<dbReference type="Proteomes" id="UP000094313">
    <property type="component" value="Chromosome"/>
</dbReference>
<reference evidence="2 3" key="1">
    <citation type="submission" date="2016-08" db="EMBL/GenBank/DDBJ databases">
        <authorList>
            <person name="Seilhamer J.J."/>
        </authorList>
    </citation>
    <scope>NUCLEOTIDE SEQUENCE [LARGE SCALE GENOMIC DNA]</scope>
    <source>
        <strain evidence="2 3">DX4</strain>
    </source>
</reference>
<evidence type="ECO:0000256" key="1">
    <source>
        <dbReference type="SAM" id="Phobius"/>
    </source>
</evidence>
<gene>
    <name evidence="2" type="ORF">BFS30_03575</name>
</gene>
<evidence type="ECO:0000313" key="2">
    <source>
        <dbReference type="EMBL" id="AOM76316.1"/>
    </source>
</evidence>
<keyword evidence="1" id="KW-0812">Transmembrane</keyword>
<sequence length="79" mass="9899">MHHDFYQQKFLEKRWYKFTNEGLHVSKKKFWNFYEYELKYEEMGNKIIRFKGGANAWWIPASILIFISSILFLDKKKWR</sequence>
<feature type="transmembrane region" description="Helical" evidence="1">
    <location>
        <begin position="56"/>
        <end position="73"/>
    </location>
</feature>